<evidence type="ECO:0000256" key="1">
    <source>
        <dbReference type="SAM" id="SignalP"/>
    </source>
</evidence>
<reference evidence="2 3" key="1">
    <citation type="submission" date="2019-08" db="EMBL/GenBank/DDBJ databases">
        <title>Draft genome sequence of Lysobacter sp. UKS-15.</title>
        <authorList>
            <person name="Im W.-T."/>
        </authorList>
    </citation>
    <scope>NUCLEOTIDE SEQUENCE [LARGE SCALE GENOMIC DNA]</scope>
    <source>
        <strain evidence="2 3">UKS-15</strain>
    </source>
</reference>
<evidence type="ECO:0000313" key="3">
    <source>
        <dbReference type="Proteomes" id="UP000323164"/>
    </source>
</evidence>
<dbReference type="RefSeq" id="WP_149353293.1">
    <property type="nucleotide sequence ID" value="NZ_VTRV01000121.1"/>
</dbReference>
<protein>
    <recommendedName>
        <fullName evidence="4">DUF4410 domain-containing protein</fullName>
    </recommendedName>
</protein>
<sequence>MFRRALATAVLALAFNGPLQATPAFNANERNPPPSVALSTFDRYELAPLVLADGLAAYKANVIAQRYLQVDLEERIRKLVDARNAKAAGETSRTLLLTPEIADVRFITGGKRLLFGGFGGKSWAVLKLHLVDKASGEVIAEPHFEQRAYGIFAGYSLGAADKLMLARLADMAASYLDANVETPVGAPVATAARAMD</sequence>
<name>A0A5D8YZQ3_9GAMM</name>
<organism evidence="2 3">
    <name type="scientific">Cognatilysobacter lacus</name>
    <dbReference type="NCBI Taxonomy" id="1643323"/>
    <lineage>
        <taxon>Bacteria</taxon>
        <taxon>Pseudomonadati</taxon>
        <taxon>Pseudomonadota</taxon>
        <taxon>Gammaproteobacteria</taxon>
        <taxon>Lysobacterales</taxon>
        <taxon>Lysobacteraceae</taxon>
        <taxon>Cognatilysobacter</taxon>
    </lineage>
</organism>
<dbReference type="AlphaFoldDB" id="A0A5D8YZQ3"/>
<keyword evidence="1" id="KW-0732">Signal</keyword>
<gene>
    <name evidence="2" type="ORF">FW784_10500</name>
</gene>
<evidence type="ECO:0000313" key="2">
    <source>
        <dbReference type="EMBL" id="TZF87959.1"/>
    </source>
</evidence>
<feature type="chain" id="PRO_5022994106" description="DUF4410 domain-containing protein" evidence="1">
    <location>
        <begin position="22"/>
        <end position="196"/>
    </location>
</feature>
<dbReference type="Proteomes" id="UP000323164">
    <property type="component" value="Unassembled WGS sequence"/>
</dbReference>
<dbReference type="EMBL" id="VTRV01000121">
    <property type="protein sequence ID" value="TZF87959.1"/>
    <property type="molecule type" value="Genomic_DNA"/>
</dbReference>
<proteinExistence type="predicted"/>
<comment type="caution">
    <text evidence="2">The sequence shown here is derived from an EMBL/GenBank/DDBJ whole genome shotgun (WGS) entry which is preliminary data.</text>
</comment>
<evidence type="ECO:0008006" key="4">
    <source>
        <dbReference type="Google" id="ProtNLM"/>
    </source>
</evidence>
<accession>A0A5D8YZQ3</accession>
<dbReference type="OrthoDB" id="6022376at2"/>
<keyword evidence="3" id="KW-1185">Reference proteome</keyword>
<feature type="signal peptide" evidence="1">
    <location>
        <begin position="1"/>
        <end position="21"/>
    </location>
</feature>